<reference evidence="1" key="1">
    <citation type="journal article" date="2014" name="Nat. Commun.">
        <title>The tobacco genome sequence and its comparison with those of tomato and potato.</title>
        <authorList>
            <person name="Sierro N."/>
            <person name="Battey J.N."/>
            <person name="Ouadi S."/>
            <person name="Bakaher N."/>
            <person name="Bovet L."/>
            <person name="Willig A."/>
            <person name="Goepfert S."/>
            <person name="Peitsch M.C."/>
            <person name="Ivanov N.V."/>
        </authorList>
    </citation>
    <scope>NUCLEOTIDE SEQUENCE [LARGE SCALE GENOMIC DNA]</scope>
</reference>
<reference evidence="2" key="2">
    <citation type="submission" date="2025-08" db="UniProtKB">
        <authorList>
            <consortium name="RefSeq"/>
        </authorList>
    </citation>
    <scope>IDENTIFICATION</scope>
    <source>
        <tissue evidence="2">Leaf</tissue>
    </source>
</reference>
<dbReference type="Proteomes" id="UP000790787">
    <property type="component" value="Chromosome 8"/>
</dbReference>
<organism evidence="1 2">
    <name type="scientific">Nicotiana tabacum</name>
    <name type="common">Common tobacco</name>
    <dbReference type="NCBI Taxonomy" id="4097"/>
    <lineage>
        <taxon>Eukaryota</taxon>
        <taxon>Viridiplantae</taxon>
        <taxon>Streptophyta</taxon>
        <taxon>Embryophyta</taxon>
        <taxon>Tracheophyta</taxon>
        <taxon>Spermatophyta</taxon>
        <taxon>Magnoliopsida</taxon>
        <taxon>eudicotyledons</taxon>
        <taxon>Gunneridae</taxon>
        <taxon>Pentapetalae</taxon>
        <taxon>asterids</taxon>
        <taxon>lamiids</taxon>
        <taxon>Solanales</taxon>
        <taxon>Solanaceae</taxon>
        <taxon>Nicotianoideae</taxon>
        <taxon>Nicotianeae</taxon>
        <taxon>Nicotiana</taxon>
    </lineage>
</organism>
<dbReference type="RefSeq" id="XP_075076676.1">
    <property type="nucleotide sequence ID" value="XM_075220575.1"/>
</dbReference>
<protein>
    <submittedName>
        <fullName evidence="2">Uncharacterized protein LOC142163302</fullName>
    </submittedName>
</protein>
<keyword evidence="1" id="KW-1185">Reference proteome</keyword>
<gene>
    <name evidence="2" type="primary">LOC142163302</name>
</gene>
<proteinExistence type="predicted"/>
<evidence type="ECO:0000313" key="1">
    <source>
        <dbReference type="Proteomes" id="UP000790787"/>
    </source>
</evidence>
<sequence>MTYLTKRFQKMVRRNGGILKRGNSNKTKNYDLCHKCGKPGHFIKDCPLLKQEHSKYNPKKAAKRNPVPDKHFKRKRCANNVVKQALAALGDSSSGSEDEIDAGDSSMMEIESEENEYDSIFSLMAQSDDDEDDDNKHERDDLVVVVIDHKETIENFSKEKEALVKRVIEFEEERDNLLVVIADLSETIEGLGTESKPENSGKGKEVASEAHIRLENELKAVRANLCVETKKNKHLQTELERGTVKVSSQQWFMDSGCSKHMTRNTMDFLSLKSLQEGSVSFDNGKKGDILGICDKGNKVEFLSKICTVTNLVTGKVKDLVRGLPMSKFKVQKVCDACARGKHVKSSFKSKKDVSTSKPLDFLYMDLCGPMRVQSRGGKRYIFVIVDDYSSFTWTLFLRTKNETFEVFVAFVKKIQVKIESRVACIRSDHGTEFVNAKFDELFPGEGIDMTNGKADMMSQVKEPSGDNAASSSREPGTSITTTEAEERVVDAVHGTPQVPERITQGNQLDIPNSSTNEPQMPNWKHKSSHPLDNIITPLDFGVQTRSKAGNSLAFSAFLSQREPKNIKKALKDTHWITSIQDELHQFKRNNVYVDDIIFGATADSLCEEFAKLIGSEFEISMMGELNFFLGIQESTSGLAHFLGSCLISWGTMKQNSVALSIVEAEYVATSSCCGQLLWIKQQLEDFGVFNNCVPLLCDNTSTVNMTKNPIQHKRTKHIDVRYHFLRDNVEKGLICMKFCNTEDQIIDIFMKALSREHFERNRVNLGLLKPNLEPDSPLVGYENHLQVNTHDDYRSCRCIAWVIKED</sequence>
<name>A0AC58RVC8_TOBAC</name>
<evidence type="ECO:0000313" key="2">
    <source>
        <dbReference type="RefSeq" id="XP_075076676.1"/>
    </source>
</evidence>
<accession>A0AC58RVC8</accession>